<dbReference type="Proteomes" id="UP000663090">
    <property type="component" value="Chromosome"/>
</dbReference>
<dbReference type="RefSeq" id="WP_206716171.1">
    <property type="nucleotide sequence ID" value="NZ_CP071091.1"/>
</dbReference>
<proteinExistence type="predicted"/>
<evidence type="ECO:0000313" key="3">
    <source>
        <dbReference type="Proteomes" id="UP000663090"/>
    </source>
</evidence>
<feature type="region of interest" description="Disordered" evidence="1">
    <location>
        <begin position="22"/>
        <end position="86"/>
    </location>
</feature>
<dbReference type="EMBL" id="CP071091">
    <property type="protein sequence ID" value="QSQ14391.1"/>
    <property type="molecule type" value="Genomic_DNA"/>
</dbReference>
<sequence>MANCMYEMKALEDVPEWEGLSFAAAGPGYTPVPDASRNSKLPDLPVAEARPDVRDPPPDPEPGVTGRDAPCPEPQPKGGQVRGRGR</sequence>
<keyword evidence="3" id="KW-1185">Reference proteome</keyword>
<protein>
    <submittedName>
        <fullName evidence="2">Uncharacterized protein</fullName>
    </submittedName>
</protein>
<name>A0ABX7N7E2_9BACT</name>
<evidence type="ECO:0000256" key="1">
    <source>
        <dbReference type="SAM" id="MobiDB-lite"/>
    </source>
</evidence>
<evidence type="ECO:0000313" key="2">
    <source>
        <dbReference type="EMBL" id="QSQ14391.1"/>
    </source>
</evidence>
<reference evidence="2 3" key="1">
    <citation type="submission" date="2021-02" db="EMBL/GenBank/DDBJ databases">
        <title>De Novo genome assembly of isolated myxobacteria.</title>
        <authorList>
            <person name="Stevens D.C."/>
        </authorList>
    </citation>
    <scope>NUCLEOTIDE SEQUENCE [LARGE SCALE GENOMIC DNA]</scope>
    <source>
        <strain evidence="2 3">SCHIC003</strain>
    </source>
</reference>
<organism evidence="2 3">
    <name type="scientific">Myxococcus landrumensis</name>
    <dbReference type="NCBI Taxonomy" id="2813577"/>
    <lineage>
        <taxon>Bacteria</taxon>
        <taxon>Pseudomonadati</taxon>
        <taxon>Myxococcota</taxon>
        <taxon>Myxococcia</taxon>
        <taxon>Myxococcales</taxon>
        <taxon>Cystobacterineae</taxon>
        <taxon>Myxococcaceae</taxon>
        <taxon>Myxococcus</taxon>
    </lineage>
</organism>
<accession>A0ABX7N7E2</accession>
<gene>
    <name evidence="2" type="ORF">JY572_39870</name>
</gene>